<dbReference type="GO" id="GO:0015891">
    <property type="term" value="P:siderophore transport"/>
    <property type="evidence" value="ECO:0007669"/>
    <property type="project" value="InterPro"/>
</dbReference>
<evidence type="ECO:0000259" key="18">
    <source>
        <dbReference type="Pfam" id="PF07715"/>
    </source>
</evidence>
<evidence type="ECO:0000256" key="14">
    <source>
        <dbReference type="PROSITE-ProRule" id="PRU01360"/>
    </source>
</evidence>
<evidence type="ECO:0000256" key="13">
    <source>
        <dbReference type="ARBA" id="ARBA00023237"/>
    </source>
</evidence>
<dbReference type="InterPro" id="IPR036942">
    <property type="entry name" value="Beta-barrel_TonB_sf"/>
</dbReference>
<feature type="signal peptide" evidence="16">
    <location>
        <begin position="1"/>
        <end position="19"/>
    </location>
</feature>
<dbReference type="Gene3D" id="2.40.170.20">
    <property type="entry name" value="TonB-dependent receptor, beta-barrel domain"/>
    <property type="match status" value="1"/>
</dbReference>
<feature type="domain" description="TonB-dependent receptor-like beta-barrel" evidence="17">
    <location>
        <begin position="251"/>
        <end position="705"/>
    </location>
</feature>
<dbReference type="PROSITE" id="PS52016">
    <property type="entry name" value="TONB_DEPENDENT_REC_3"/>
    <property type="match status" value="1"/>
</dbReference>
<dbReference type="GO" id="GO:0009279">
    <property type="term" value="C:cell outer membrane"/>
    <property type="evidence" value="ECO:0007669"/>
    <property type="project" value="UniProtKB-SubCell"/>
</dbReference>
<proteinExistence type="inferred from homology"/>
<keyword evidence="3 14" id="KW-0813">Transport</keyword>
<evidence type="ECO:0000313" key="20">
    <source>
        <dbReference type="Proteomes" id="UP000249177"/>
    </source>
</evidence>
<dbReference type="SUPFAM" id="SSF56935">
    <property type="entry name" value="Porins"/>
    <property type="match status" value="1"/>
</dbReference>
<dbReference type="InterPro" id="IPR000531">
    <property type="entry name" value="Beta-barrel_TonB"/>
</dbReference>
<keyword evidence="20" id="KW-1185">Reference proteome</keyword>
<accession>A0A2W7TYC2</accession>
<dbReference type="EMBL" id="QKXH01000003">
    <property type="protein sequence ID" value="PZX94366.1"/>
    <property type="molecule type" value="Genomic_DNA"/>
</dbReference>
<dbReference type="InterPro" id="IPR010105">
    <property type="entry name" value="TonB_sidphr_rcpt"/>
</dbReference>
<evidence type="ECO:0000256" key="11">
    <source>
        <dbReference type="ARBA" id="ARBA00023136"/>
    </source>
</evidence>
<keyword evidence="11 14" id="KW-0472">Membrane</keyword>
<keyword evidence="4 14" id="KW-1134">Transmembrane beta strand</keyword>
<dbReference type="InterPro" id="IPR037066">
    <property type="entry name" value="Plug_dom_sf"/>
</dbReference>
<evidence type="ECO:0000256" key="3">
    <source>
        <dbReference type="ARBA" id="ARBA00022448"/>
    </source>
</evidence>
<comment type="caution">
    <text evidence="19">The sequence shown here is derived from an EMBL/GenBank/DDBJ whole genome shotgun (WGS) entry which is preliminary data.</text>
</comment>
<evidence type="ECO:0000313" key="19">
    <source>
        <dbReference type="EMBL" id="PZX94366.1"/>
    </source>
</evidence>
<gene>
    <name evidence="19" type="ORF">DOS84_07005</name>
</gene>
<keyword evidence="5" id="KW-0410">Iron transport</keyword>
<evidence type="ECO:0000256" key="9">
    <source>
        <dbReference type="ARBA" id="ARBA00023065"/>
    </source>
</evidence>
<evidence type="ECO:0000256" key="2">
    <source>
        <dbReference type="ARBA" id="ARBA00009810"/>
    </source>
</evidence>
<dbReference type="Pfam" id="PF07715">
    <property type="entry name" value="Plug"/>
    <property type="match status" value="1"/>
</dbReference>
<evidence type="ECO:0000256" key="8">
    <source>
        <dbReference type="ARBA" id="ARBA00023004"/>
    </source>
</evidence>
<comment type="subcellular location">
    <subcellularLocation>
        <location evidence="1 14">Cell outer membrane</location>
        <topology evidence="1 14">Multi-pass membrane protein</topology>
    </subcellularLocation>
</comment>
<dbReference type="GO" id="GO:0015344">
    <property type="term" value="F:siderophore uptake transmembrane transporter activity"/>
    <property type="evidence" value="ECO:0007669"/>
    <property type="project" value="TreeGrafter"/>
</dbReference>
<dbReference type="Proteomes" id="UP000249177">
    <property type="component" value="Unassembled WGS sequence"/>
</dbReference>
<dbReference type="GO" id="GO:0038023">
    <property type="term" value="F:signaling receptor activity"/>
    <property type="evidence" value="ECO:0007669"/>
    <property type="project" value="InterPro"/>
</dbReference>
<evidence type="ECO:0000256" key="7">
    <source>
        <dbReference type="ARBA" id="ARBA00022729"/>
    </source>
</evidence>
<name>A0A2W7TYC2_9FLAO</name>
<evidence type="ECO:0000259" key="17">
    <source>
        <dbReference type="Pfam" id="PF00593"/>
    </source>
</evidence>
<feature type="chain" id="PRO_5016066156" evidence="16">
    <location>
        <begin position="20"/>
        <end position="746"/>
    </location>
</feature>
<feature type="domain" description="TonB-dependent receptor plug" evidence="18">
    <location>
        <begin position="80"/>
        <end position="178"/>
    </location>
</feature>
<dbReference type="OrthoDB" id="9775095at2"/>
<keyword evidence="6 14" id="KW-0812">Transmembrane</keyword>
<sequence>MKYILLPLTFLTFCFNSQAQEIASNTNSPKDNTLYYFSNDSIKSISDTVKNKKGQQLKEVVITANKQPKPVTALRSGLKPMDTPQSVQVIGSEIIEQQQAIRLSEVLKNANGVYVGSARGGAQESFFSRGYDMSANNMFKNGFRYNAGSIPEVSSLDKVEFLKGGSALLYGNVAPGGILNLVTKTPSFKSGGEVSMQIGSYSFYKPSVDFYGPLNKSIAYRFTGSYENSESFRDVVKRERIYVNPSLLFNVTDKTQITVQGDFLSDDWTPDFGTGIIGTEIVDVPRSNFYGALWSNGKTNSASASALVNHDFNKNWKLNFNSSFQSYDRESKSTAQLSTVKDNGDWTRPLVQNKNLEQILGDQLSLQGHFNTGSIKHQLFTGVDWENSFTTAYTYTFTPANYDTINLYNFDPSTQRNDIPNGTVTQIVKTDTNRFGIYAQDLISFTEQIKLLAGIRWSWQESQAETNNLVKNTITEGAKRPDNAFSPKIGLVYQPTKDMSLFASYSNSFTPNTGTTVDLQPIKPSIIDQYEAGIKKDFWRGVLSTNVTVYQITNNNLAQTAEFKADGSANTDTSIKTLSGETKSKGIEVDVTARPIEGLSIIAGYSYNDMRYTKTSGLNGSFIEGDRVVRTPANTANLSFFYTLQTGMLKGVSLGAIGNYIGDRLGGWNNQYNNDLTKYPDGIWHREIPLEGYTTIDVSAGYSWKKISVLCKLANITNELNYTVHENYSVNPIAPRQVLVSLKYQL</sequence>
<dbReference type="NCBIfam" id="TIGR01783">
    <property type="entry name" value="TonB-siderophor"/>
    <property type="match status" value="1"/>
</dbReference>
<organism evidence="19 20">
    <name type="scientific">Flavobacterium aquariorum</name>
    <dbReference type="NCBI Taxonomy" id="2217670"/>
    <lineage>
        <taxon>Bacteria</taxon>
        <taxon>Pseudomonadati</taxon>
        <taxon>Bacteroidota</taxon>
        <taxon>Flavobacteriia</taxon>
        <taxon>Flavobacteriales</taxon>
        <taxon>Flavobacteriaceae</taxon>
        <taxon>Flavobacterium</taxon>
    </lineage>
</organism>
<keyword evidence="8" id="KW-0408">Iron</keyword>
<evidence type="ECO:0000256" key="5">
    <source>
        <dbReference type="ARBA" id="ARBA00022496"/>
    </source>
</evidence>
<dbReference type="PANTHER" id="PTHR32552">
    <property type="entry name" value="FERRICHROME IRON RECEPTOR-RELATED"/>
    <property type="match status" value="1"/>
</dbReference>
<dbReference type="Pfam" id="PF00593">
    <property type="entry name" value="TonB_dep_Rec_b-barrel"/>
    <property type="match status" value="1"/>
</dbReference>
<evidence type="ECO:0000256" key="16">
    <source>
        <dbReference type="SAM" id="SignalP"/>
    </source>
</evidence>
<dbReference type="InterPro" id="IPR012910">
    <property type="entry name" value="Plug_dom"/>
</dbReference>
<evidence type="ECO:0000256" key="1">
    <source>
        <dbReference type="ARBA" id="ARBA00004571"/>
    </source>
</evidence>
<evidence type="ECO:0000256" key="10">
    <source>
        <dbReference type="ARBA" id="ARBA00023077"/>
    </source>
</evidence>
<dbReference type="PANTHER" id="PTHR32552:SF68">
    <property type="entry name" value="FERRICHROME OUTER MEMBRANE TRANSPORTER_PHAGE RECEPTOR"/>
    <property type="match status" value="1"/>
</dbReference>
<evidence type="ECO:0000256" key="4">
    <source>
        <dbReference type="ARBA" id="ARBA00022452"/>
    </source>
</evidence>
<dbReference type="AlphaFoldDB" id="A0A2W7TYC2"/>
<comment type="similarity">
    <text evidence="2 14 15">Belongs to the TonB-dependent receptor family.</text>
</comment>
<protein>
    <submittedName>
        <fullName evidence="19">TonB-dependent siderophore receptor</fullName>
    </submittedName>
</protein>
<keyword evidence="7 16" id="KW-0732">Signal</keyword>
<keyword evidence="13 14" id="KW-0998">Cell outer membrane</keyword>
<keyword evidence="10 15" id="KW-0798">TonB box</keyword>
<dbReference type="InterPro" id="IPR039426">
    <property type="entry name" value="TonB-dep_rcpt-like"/>
</dbReference>
<evidence type="ECO:0000256" key="15">
    <source>
        <dbReference type="RuleBase" id="RU003357"/>
    </source>
</evidence>
<keyword evidence="12 19" id="KW-0675">Receptor</keyword>
<reference evidence="19 20" key="1">
    <citation type="submission" date="2018-06" db="EMBL/GenBank/DDBJ databases">
        <title>Flavobacterium sp IMCC34762, genome.</title>
        <authorList>
            <person name="Joung Y."/>
            <person name="Cho J."/>
            <person name="Song J."/>
        </authorList>
    </citation>
    <scope>NUCLEOTIDE SEQUENCE [LARGE SCALE GENOMIC DNA]</scope>
    <source>
        <strain evidence="19 20">IMCC34762</strain>
    </source>
</reference>
<dbReference type="Gene3D" id="2.170.130.10">
    <property type="entry name" value="TonB-dependent receptor, plug domain"/>
    <property type="match status" value="1"/>
</dbReference>
<keyword evidence="9" id="KW-0406">Ion transport</keyword>
<evidence type="ECO:0000256" key="6">
    <source>
        <dbReference type="ARBA" id="ARBA00022692"/>
    </source>
</evidence>
<evidence type="ECO:0000256" key="12">
    <source>
        <dbReference type="ARBA" id="ARBA00023170"/>
    </source>
</evidence>
<dbReference type="CDD" id="cd01347">
    <property type="entry name" value="ligand_gated_channel"/>
    <property type="match status" value="1"/>
</dbReference>
<dbReference type="RefSeq" id="WP_111409400.1">
    <property type="nucleotide sequence ID" value="NZ_QKXH01000003.1"/>
</dbReference>